<evidence type="ECO:0000256" key="6">
    <source>
        <dbReference type="SAM" id="Phobius"/>
    </source>
</evidence>
<proteinExistence type="predicted"/>
<feature type="transmembrane region" description="Helical" evidence="6">
    <location>
        <begin position="209"/>
        <end position="228"/>
    </location>
</feature>
<accession>A0A0S4TZ50</accession>
<dbReference type="AlphaFoldDB" id="A0A0S4TZ50"/>
<organism evidence="7">
    <name type="scientific">Ralstonia solanacearum</name>
    <name type="common">Pseudomonas solanacearum</name>
    <dbReference type="NCBI Taxonomy" id="305"/>
    <lineage>
        <taxon>Bacteria</taxon>
        <taxon>Pseudomonadati</taxon>
        <taxon>Pseudomonadota</taxon>
        <taxon>Betaproteobacteria</taxon>
        <taxon>Burkholderiales</taxon>
        <taxon>Burkholderiaceae</taxon>
        <taxon>Ralstonia</taxon>
        <taxon>Ralstonia solanacearum species complex</taxon>
    </lineage>
</organism>
<dbReference type="Pfam" id="PF02653">
    <property type="entry name" value="BPD_transp_2"/>
    <property type="match status" value="1"/>
</dbReference>
<feature type="transmembrane region" description="Helical" evidence="6">
    <location>
        <begin position="294"/>
        <end position="319"/>
    </location>
</feature>
<gene>
    <name evidence="7" type="primary">livM</name>
    <name evidence="7" type="ORF">RUN39_v1_1250025</name>
</gene>
<keyword evidence="4 6" id="KW-1133">Transmembrane helix</keyword>
<keyword evidence="5 6" id="KW-0472">Membrane</keyword>
<dbReference type="GO" id="GO:0015658">
    <property type="term" value="F:branched-chain amino acid transmembrane transporter activity"/>
    <property type="evidence" value="ECO:0007669"/>
    <property type="project" value="InterPro"/>
</dbReference>
<evidence type="ECO:0000256" key="2">
    <source>
        <dbReference type="ARBA" id="ARBA00022475"/>
    </source>
</evidence>
<name>A0A0S4TZ50_RALSL</name>
<feature type="transmembrane region" description="Helical" evidence="6">
    <location>
        <begin position="146"/>
        <end position="164"/>
    </location>
</feature>
<reference evidence="7" key="1">
    <citation type="submission" date="2015-10" db="EMBL/GenBank/DDBJ databases">
        <authorList>
            <person name="Gilbert D.G."/>
        </authorList>
    </citation>
    <scope>NUCLEOTIDE SEQUENCE</scope>
    <source>
        <strain evidence="7">Phyl III-seqv23</strain>
    </source>
</reference>
<feature type="transmembrane region" description="Helical" evidence="6">
    <location>
        <begin position="259"/>
        <end position="282"/>
    </location>
</feature>
<feature type="transmembrane region" description="Helical" evidence="6">
    <location>
        <begin position="82"/>
        <end position="98"/>
    </location>
</feature>
<feature type="transmembrane region" description="Helical" evidence="6">
    <location>
        <begin position="26"/>
        <end position="51"/>
    </location>
</feature>
<dbReference type="InterPro" id="IPR043428">
    <property type="entry name" value="LivM-like"/>
</dbReference>
<protein>
    <submittedName>
        <fullName evidence="7">Leucine/isoleucine/valine transporter subunit membrane component of ABC superfamily</fullName>
    </submittedName>
</protein>
<feature type="transmembrane region" description="Helical" evidence="6">
    <location>
        <begin position="57"/>
        <end position="77"/>
    </location>
</feature>
<keyword evidence="3 6" id="KW-0812">Transmembrane</keyword>
<comment type="subcellular location">
    <subcellularLocation>
        <location evidence="1">Cell membrane</location>
        <topology evidence="1">Multi-pass membrane protein</topology>
    </subcellularLocation>
</comment>
<dbReference type="EMBL" id="LN899819">
    <property type="protein sequence ID" value="CUV15302.1"/>
    <property type="molecule type" value="Genomic_DNA"/>
</dbReference>
<evidence type="ECO:0000256" key="5">
    <source>
        <dbReference type="ARBA" id="ARBA00023136"/>
    </source>
</evidence>
<dbReference type="PANTHER" id="PTHR30482">
    <property type="entry name" value="HIGH-AFFINITY BRANCHED-CHAIN AMINO ACID TRANSPORT SYSTEM PERMEASE"/>
    <property type="match status" value="1"/>
</dbReference>
<dbReference type="GO" id="GO:0005886">
    <property type="term" value="C:plasma membrane"/>
    <property type="evidence" value="ECO:0007669"/>
    <property type="project" value="UniProtKB-SubCell"/>
</dbReference>
<evidence type="ECO:0000256" key="3">
    <source>
        <dbReference type="ARBA" id="ARBA00022692"/>
    </source>
</evidence>
<evidence type="ECO:0000256" key="1">
    <source>
        <dbReference type="ARBA" id="ARBA00004651"/>
    </source>
</evidence>
<keyword evidence="2" id="KW-1003">Cell membrane</keyword>
<dbReference type="InterPro" id="IPR001851">
    <property type="entry name" value="ABC_transp_permease"/>
</dbReference>
<dbReference type="PANTHER" id="PTHR30482:SF10">
    <property type="entry name" value="HIGH-AFFINITY BRANCHED-CHAIN AMINO ACID TRANSPORT PROTEIN BRAE"/>
    <property type="match status" value="1"/>
</dbReference>
<feature type="transmembrane region" description="Helical" evidence="6">
    <location>
        <begin position="118"/>
        <end position="139"/>
    </location>
</feature>
<sequence length="388" mass="42534">MQTVHKKGSAMTETATEFKAPKKTRAALLGFFILAIFAPFLVGAVGGNYWVRVLDFALLYIMLALGLNIVVGFAGLLDLGYIAFYAVGAYMMGLLGSPHLSNQFEWIHQLFPNGLHLIVWWVVPLGAGLAALFGILLGAPTLKLRGDYLAIVTLGFGEIIRIFMNNLDRPLNITNGPKGVNLIEPVKLFGFDFSKRHDIFGIHFEPVHMYYYLFVLLAMGIITVCLRLQNSRIGRAWVAIREDEIAAKAMGINTRNIKLLAFAMGASFGGVSGAMFASFQGFVSPESFVLWESIYILAIVVLGGMGHIPGVILGGILLVGFQELLRALAEPIQNKLFGHVIVEAEVLRQLLFGLAMVGVMLYRPAGLWPSPRKEDRPQKARVGGLSRI</sequence>
<dbReference type="CDD" id="cd06581">
    <property type="entry name" value="TM_PBP1_LivM_like"/>
    <property type="match status" value="1"/>
</dbReference>
<evidence type="ECO:0000256" key="4">
    <source>
        <dbReference type="ARBA" id="ARBA00022989"/>
    </source>
</evidence>
<evidence type="ECO:0000313" key="7">
    <source>
        <dbReference type="EMBL" id="CUV15302.1"/>
    </source>
</evidence>